<dbReference type="InterPro" id="IPR050791">
    <property type="entry name" value="Aldo-Keto_reductase"/>
</dbReference>
<accession>A0A9Q3ZBS3</accession>
<reference evidence="3" key="1">
    <citation type="submission" date="2021-12" db="EMBL/GenBank/DDBJ databases">
        <authorList>
            <person name="Lee J.-H."/>
            <person name="Kim S.-B."/>
        </authorList>
    </citation>
    <scope>NUCLEOTIDE SEQUENCE</scope>
    <source>
        <strain evidence="3">NR30</strain>
    </source>
</reference>
<dbReference type="InterPro" id="IPR023210">
    <property type="entry name" value="NADP_OxRdtase_dom"/>
</dbReference>
<name>A0A9Q3ZBS3_9ACTN</name>
<proteinExistence type="predicted"/>
<dbReference type="InterPro" id="IPR020471">
    <property type="entry name" value="AKR"/>
</dbReference>
<protein>
    <submittedName>
        <fullName evidence="3">Aldo/keto reductase</fullName>
    </submittedName>
</protein>
<dbReference type="GO" id="GO:0005737">
    <property type="term" value="C:cytoplasm"/>
    <property type="evidence" value="ECO:0007669"/>
    <property type="project" value="TreeGrafter"/>
</dbReference>
<keyword evidence="1" id="KW-0560">Oxidoreductase</keyword>
<feature type="domain" description="NADP-dependent oxidoreductase" evidence="2">
    <location>
        <begin position="23"/>
        <end position="310"/>
    </location>
</feature>
<dbReference type="RefSeq" id="WP_232653122.1">
    <property type="nucleotide sequence ID" value="NZ_JAJSBI010000024.1"/>
</dbReference>
<evidence type="ECO:0000313" key="3">
    <source>
        <dbReference type="EMBL" id="MCD9878922.1"/>
    </source>
</evidence>
<dbReference type="Proteomes" id="UP001108029">
    <property type="component" value="Unassembled WGS sequence"/>
</dbReference>
<comment type="caution">
    <text evidence="3">The sequence shown here is derived from an EMBL/GenBank/DDBJ whole genome shotgun (WGS) entry which is preliminary data.</text>
</comment>
<dbReference type="PANTHER" id="PTHR43625:SF40">
    <property type="entry name" value="ALDO-KETO REDUCTASE YAKC [NADP(+)]"/>
    <property type="match status" value="1"/>
</dbReference>
<keyword evidence="4" id="KW-1185">Reference proteome</keyword>
<evidence type="ECO:0000256" key="1">
    <source>
        <dbReference type="ARBA" id="ARBA00023002"/>
    </source>
</evidence>
<dbReference type="PANTHER" id="PTHR43625">
    <property type="entry name" value="AFLATOXIN B1 ALDEHYDE REDUCTASE"/>
    <property type="match status" value="1"/>
</dbReference>
<evidence type="ECO:0000259" key="2">
    <source>
        <dbReference type="Pfam" id="PF00248"/>
    </source>
</evidence>
<dbReference type="SUPFAM" id="SSF51430">
    <property type="entry name" value="NAD(P)-linked oxidoreductase"/>
    <property type="match status" value="1"/>
</dbReference>
<gene>
    <name evidence="3" type="ORF">LJ657_36020</name>
</gene>
<dbReference type="GO" id="GO:0016491">
    <property type="term" value="F:oxidoreductase activity"/>
    <property type="evidence" value="ECO:0007669"/>
    <property type="project" value="UniProtKB-KW"/>
</dbReference>
<sequence>MTTTQPAHVRRVALSERLDVSALGLGCMGMAEFYGPSDEQESVATIERAVEHGVDFIDTAYMYGGGRSEEIVGKALARIGRERVTLATKCGLERTDTGVRIDGTPDRIRAAVDESLRRLGTDHVDLLYLHRVDPEVPVEESIGAMAELAAAGKARLLGISEAGEDSLRRAHATHPMAALQSEFSLSTREPQRTLLPVCRELGIGFVAWGPLSRGLLTGKLTAAEFGRDDIRSVLPRFAPDALTRNLQLVERLVEFARARDLTLAQLALAWVIAQGAVPIPGAMDRGQLDENRAAADVVLDPQTLAELDELAPEGAFAGDRFHAPMLSTVDQ</sequence>
<dbReference type="PRINTS" id="PR00069">
    <property type="entry name" value="ALDKETRDTASE"/>
</dbReference>
<dbReference type="InterPro" id="IPR036812">
    <property type="entry name" value="NAD(P)_OxRdtase_dom_sf"/>
</dbReference>
<dbReference type="Pfam" id="PF00248">
    <property type="entry name" value="Aldo_ket_red"/>
    <property type="match status" value="1"/>
</dbReference>
<dbReference type="EMBL" id="JAJSBI010000024">
    <property type="protein sequence ID" value="MCD9878922.1"/>
    <property type="molecule type" value="Genomic_DNA"/>
</dbReference>
<dbReference type="Gene3D" id="3.20.20.100">
    <property type="entry name" value="NADP-dependent oxidoreductase domain"/>
    <property type="match status" value="1"/>
</dbReference>
<dbReference type="AlphaFoldDB" id="A0A9Q3ZBS3"/>
<evidence type="ECO:0000313" key="4">
    <source>
        <dbReference type="Proteomes" id="UP001108029"/>
    </source>
</evidence>
<organism evidence="3 4">
    <name type="scientific">Streptomyces guryensis</name>
    <dbReference type="NCBI Taxonomy" id="2886947"/>
    <lineage>
        <taxon>Bacteria</taxon>
        <taxon>Bacillati</taxon>
        <taxon>Actinomycetota</taxon>
        <taxon>Actinomycetes</taxon>
        <taxon>Kitasatosporales</taxon>
        <taxon>Streptomycetaceae</taxon>
        <taxon>Streptomyces</taxon>
    </lineage>
</organism>